<sequence length="1201" mass="133182">MSKILNEVQFLHKFNSTHVLKFHNWYESSNHIWIIFEFCIGGDLLNLITQDKSLPESSIKGFGHDIMMGLQYLHANGVIYCDLKPANVLIDEYGCLKLSDFGLARKIPTEESAQKNDQSPGSPHYMAPELFDQLPVHSFASDFWALGCVLYELRTGSQPFANCGFMDLRHMIQNAQLELPPRNATMSGEFCDLLTRLLEKSPSHRITWDELLQHPFWENRSSDTPPPLPPQEYFSTRYPRPGPTPAVTLSQPSPPLAILSGSHSPRSPIGRRSVTSNDSNSTSSNDGEVLTMTRPVTAPLPKQSQNDAHHHAPVDETVPQEYDKPQLPPPKTAPERQPPPRPVKAEKSVVKEARRRIFTTADCTVKPIVGNTEIESVPVPLMNDSPLRCRIATVESLVLQKDIEAQLELVYHFLRADATVAEKHNMLAYLYGMSISSKFANIIVNSSLMTLLVKLLQQSTSSVLSSRLCHVLGVLVRFATFIAPDVSSMDKEDGFIPVLTNLLREQSNVQITRRAMACLGEIGFYISTQSHPFGTSMVDCLICGLEDADAIVRHYAVRAICNILTHAGHVELVAHFVTPAVAHALLDHGFQDGLSDALQMSTMQTLSQVLKHANAQSFAHLKDDIFDPVAMNLAHVWDCVSRGDYRLTIASLNVLNATLEHSSNASTDDITGDFLSRIESLDNIRRLLEKREYDEMTRSDARGQVDGREKSGRFKDGDTKLTNLVHGKSLLLLYFGLHASRDFAMLFVEANLLEVVEPFLTTSDGDAASSAKKYALQSAQQLASLTVRIALEVTFSLAEETTPAMVSLFGGLYQQLLKQPACRQHCMNLLLENSCDEYECFVAGVAKLLAAAHATNSVVDILLLVFDNADIVTHVEELDTLWFTTAFVQVAHVLGDASWSPDILANCVRILYNALAIFPPSTTVDEFIVQHLLPTYHALLHATTNESVRRFAVELLYDLVHRDIAFVSILNRLKLISPLVGLLAHTMSPSVTKLLLLIHQSKEVPVEALYAMDLPKLLGTAVADAQKRSLLVPASDMCELTYALLYEHYFLLRSKTPEPTLDMCAKANHSLLKCIPTFLLLCVRSSVHSNVPDDSNEDPGDDGCDKASRCFSVLCQLYEHDAFEWLFDQENGNSSPLVQALAAASNSVRFRCLQGLKIVLVANPSRSKLSRPLVNTIFEAANQSDDKKVAAVASEIYRLVV</sequence>
<keyword evidence="5" id="KW-1185">Reference proteome</keyword>
<feature type="region of interest" description="Disordered" evidence="1">
    <location>
        <begin position="218"/>
        <end position="349"/>
    </location>
</feature>
<evidence type="ECO:0000259" key="2">
    <source>
        <dbReference type="PROSITE" id="PS50011"/>
    </source>
</evidence>
<gene>
    <name evidence="4" type="primary">Aste57867_15276</name>
    <name evidence="3" type="ORF">As57867_015220</name>
    <name evidence="4" type="ORF">ASTE57867_15276</name>
</gene>
<accession>A0A485L4L0</accession>
<dbReference type="Pfam" id="PF00069">
    <property type="entry name" value="Pkinase"/>
    <property type="match status" value="1"/>
</dbReference>
<dbReference type="SUPFAM" id="SSF48371">
    <property type="entry name" value="ARM repeat"/>
    <property type="match status" value="1"/>
</dbReference>
<proteinExistence type="predicted"/>
<dbReference type="InterPro" id="IPR008271">
    <property type="entry name" value="Ser/Thr_kinase_AS"/>
</dbReference>
<dbReference type="PANTHER" id="PTHR46562">
    <property type="entry name" value="SERINE/THREONINE-KINASE ULK4-LIKE PROTEIN-RELATED"/>
    <property type="match status" value="1"/>
</dbReference>
<feature type="compositionally biased region" description="Low complexity" evidence="1">
    <location>
        <begin position="275"/>
        <end position="286"/>
    </location>
</feature>
<dbReference type="InterPro" id="IPR011989">
    <property type="entry name" value="ARM-like"/>
</dbReference>
<name>A0A485L4L0_9STRA</name>
<evidence type="ECO:0000313" key="4">
    <source>
        <dbReference type="EMBL" id="VFT92085.1"/>
    </source>
</evidence>
<dbReference type="SMART" id="SM00220">
    <property type="entry name" value="S_TKc"/>
    <property type="match status" value="1"/>
</dbReference>
<reference evidence="4 5" key="1">
    <citation type="submission" date="2019-03" db="EMBL/GenBank/DDBJ databases">
        <authorList>
            <person name="Gaulin E."/>
            <person name="Dumas B."/>
        </authorList>
    </citation>
    <scope>NUCLEOTIDE SEQUENCE [LARGE SCALE GENOMIC DNA]</scope>
    <source>
        <strain evidence="4">CBS 568.67</strain>
    </source>
</reference>
<dbReference type="PROSITE" id="PS00108">
    <property type="entry name" value="PROTEIN_KINASE_ST"/>
    <property type="match status" value="1"/>
</dbReference>
<dbReference type="Gene3D" id="1.10.510.10">
    <property type="entry name" value="Transferase(Phosphotransferase) domain 1"/>
    <property type="match status" value="1"/>
</dbReference>
<dbReference type="Gene3D" id="1.25.10.10">
    <property type="entry name" value="Leucine-rich Repeat Variant"/>
    <property type="match status" value="2"/>
</dbReference>
<evidence type="ECO:0000313" key="3">
    <source>
        <dbReference type="EMBL" id="KAF0693777.1"/>
    </source>
</evidence>
<dbReference type="InterPro" id="IPR011009">
    <property type="entry name" value="Kinase-like_dom_sf"/>
</dbReference>
<dbReference type="PROSITE" id="PS50011">
    <property type="entry name" value="PROTEIN_KINASE_DOM"/>
    <property type="match status" value="1"/>
</dbReference>
<evidence type="ECO:0000256" key="1">
    <source>
        <dbReference type="SAM" id="MobiDB-lite"/>
    </source>
</evidence>
<feature type="compositionally biased region" description="Pro residues" evidence="1">
    <location>
        <begin position="326"/>
        <end position="342"/>
    </location>
</feature>
<dbReference type="GO" id="GO:0008017">
    <property type="term" value="F:microtubule binding"/>
    <property type="evidence" value="ECO:0007669"/>
    <property type="project" value="InterPro"/>
</dbReference>
<reference evidence="3" key="2">
    <citation type="submission" date="2019-06" db="EMBL/GenBank/DDBJ databases">
        <title>Genomics analysis of Aphanomyces spp. identifies a new class of oomycete effector associated with host adaptation.</title>
        <authorList>
            <person name="Gaulin E."/>
        </authorList>
    </citation>
    <scope>NUCLEOTIDE SEQUENCE</scope>
    <source>
        <strain evidence="3">CBS 578.67</strain>
    </source>
</reference>
<organism evidence="4 5">
    <name type="scientific">Aphanomyces stellatus</name>
    <dbReference type="NCBI Taxonomy" id="120398"/>
    <lineage>
        <taxon>Eukaryota</taxon>
        <taxon>Sar</taxon>
        <taxon>Stramenopiles</taxon>
        <taxon>Oomycota</taxon>
        <taxon>Saprolegniomycetes</taxon>
        <taxon>Saprolegniales</taxon>
        <taxon>Verrucalvaceae</taxon>
        <taxon>Aphanomyces</taxon>
    </lineage>
</organism>
<evidence type="ECO:0000313" key="5">
    <source>
        <dbReference type="Proteomes" id="UP000332933"/>
    </source>
</evidence>
<dbReference type="EMBL" id="CAADRA010005666">
    <property type="protein sequence ID" value="VFT92085.1"/>
    <property type="molecule type" value="Genomic_DNA"/>
</dbReference>
<dbReference type="GO" id="GO:0005524">
    <property type="term" value="F:ATP binding"/>
    <property type="evidence" value="ECO:0007669"/>
    <property type="project" value="InterPro"/>
</dbReference>
<dbReference type="OrthoDB" id="24822at2759"/>
<dbReference type="InterPro" id="IPR044591">
    <property type="entry name" value="RUK"/>
</dbReference>
<protein>
    <submittedName>
        <fullName evidence="4">Aste57867_15276 protein</fullName>
    </submittedName>
</protein>
<dbReference type="GO" id="GO:0004672">
    <property type="term" value="F:protein kinase activity"/>
    <property type="evidence" value="ECO:0007669"/>
    <property type="project" value="InterPro"/>
</dbReference>
<dbReference type="InterPro" id="IPR000719">
    <property type="entry name" value="Prot_kinase_dom"/>
</dbReference>
<feature type="domain" description="Protein kinase" evidence="2">
    <location>
        <begin position="1"/>
        <end position="217"/>
    </location>
</feature>
<dbReference type="AlphaFoldDB" id="A0A485L4L0"/>
<dbReference type="SUPFAM" id="SSF56112">
    <property type="entry name" value="Protein kinase-like (PK-like)"/>
    <property type="match status" value="1"/>
</dbReference>
<dbReference type="InterPro" id="IPR016024">
    <property type="entry name" value="ARM-type_fold"/>
</dbReference>
<dbReference type="EMBL" id="VJMH01005645">
    <property type="protein sequence ID" value="KAF0693777.1"/>
    <property type="molecule type" value="Genomic_DNA"/>
</dbReference>
<dbReference type="PANTHER" id="PTHR46562:SF1">
    <property type="entry name" value="SERINE_THREONINE-PROTEIN KINASE ULK4"/>
    <property type="match status" value="1"/>
</dbReference>
<dbReference type="Proteomes" id="UP000332933">
    <property type="component" value="Unassembled WGS sequence"/>
</dbReference>